<dbReference type="PANTHER" id="PTHR21196">
    <property type="entry name" value="U7 SNRNA-ASSOCIATED SM-LIKE PROTEIN LSM10"/>
    <property type="match status" value="1"/>
</dbReference>
<gene>
    <name evidence="3" type="primary">LOC112047309</name>
</gene>
<organism evidence="2 3">
    <name type="scientific">Bicyclus anynana</name>
    <name type="common">Squinting bush brown butterfly</name>
    <dbReference type="NCBI Taxonomy" id="110368"/>
    <lineage>
        <taxon>Eukaryota</taxon>
        <taxon>Metazoa</taxon>
        <taxon>Ecdysozoa</taxon>
        <taxon>Arthropoda</taxon>
        <taxon>Hexapoda</taxon>
        <taxon>Insecta</taxon>
        <taxon>Pterygota</taxon>
        <taxon>Neoptera</taxon>
        <taxon>Endopterygota</taxon>
        <taxon>Lepidoptera</taxon>
        <taxon>Glossata</taxon>
        <taxon>Ditrysia</taxon>
        <taxon>Papilionoidea</taxon>
        <taxon>Nymphalidae</taxon>
        <taxon>Satyrinae</taxon>
        <taxon>Satyrini</taxon>
        <taxon>Mycalesina</taxon>
        <taxon>Bicyclus</taxon>
    </lineage>
</organism>
<dbReference type="Proteomes" id="UP001652582">
    <property type="component" value="Chromosome 4"/>
</dbReference>
<dbReference type="InterPro" id="IPR052840">
    <property type="entry name" value="U7_snRNA_Sm-like"/>
</dbReference>
<dbReference type="PANTHER" id="PTHR21196:SF1">
    <property type="entry name" value="U7 SNRNA-ASSOCIATED SM-LIKE PROTEIN LSM10"/>
    <property type="match status" value="1"/>
</dbReference>
<dbReference type="GO" id="GO:0071254">
    <property type="term" value="C:cytoplasmic U snRNP body"/>
    <property type="evidence" value="ECO:0007669"/>
    <property type="project" value="TreeGrafter"/>
</dbReference>
<keyword evidence="2" id="KW-1185">Reference proteome</keyword>
<evidence type="ECO:0000313" key="2">
    <source>
        <dbReference type="Proteomes" id="UP001652582"/>
    </source>
</evidence>
<dbReference type="Pfam" id="PF01423">
    <property type="entry name" value="LSM"/>
    <property type="match status" value="1"/>
</dbReference>
<dbReference type="GeneID" id="112047309"/>
<dbReference type="OrthoDB" id="10256176at2759"/>
<dbReference type="CDD" id="cd01733">
    <property type="entry name" value="LSm10"/>
    <property type="match status" value="1"/>
</dbReference>
<dbReference type="GO" id="GO:0071208">
    <property type="term" value="F:histone pre-mRNA DCP binding"/>
    <property type="evidence" value="ECO:0007669"/>
    <property type="project" value="TreeGrafter"/>
</dbReference>
<dbReference type="GO" id="GO:0006398">
    <property type="term" value="P:mRNA 3'-end processing by stem-loop binding and cleavage"/>
    <property type="evidence" value="ECO:0007669"/>
    <property type="project" value="TreeGrafter"/>
</dbReference>
<dbReference type="KEGG" id="bany:112047309"/>
<dbReference type="SUPFAM" id="SSF50182">
    <property type="entry name" value="Sm-like ribonucleoproteins"/>
    <property type="match status" value="1"/>
</dbReference>
<evidence type="ECO:0000259" key="1">
    <source>
        <dbReference type="SMART" id="SM00651"/>
    </source>
</evidence>
<reference evidence="3" key="1">
    <citation type="submission" date="2025-08" db="UniProtKB">
        <authorList>
            <consortium name="RefSeq"/>
        </authorList>
    </citation>
    <scope>IDENTIFICATION</scope>
</reference>
<proteinExistence type="predicted"/>
<sequence>MNFEGTNREKFFYHNTLICLIRSLQGKNITVDLRNDSYVCGQLATVDGFMNLSFNKAVYCDTKQNEFSFDNLFVQARNIRYVHIPETMPILESIKNELKINKGKKPVQKPGFKSRKAAKALQQHMKTVAEL</sequence>
<evidence type="ECO:0000313" key="3">
    <source>
        <dbReference type="RefSeq" id="XP_023940161.1"/>
    </source>
</evidence>
<protein>
    <submittedName>
        <fullName evidence="3">U7 snRNA-associated Sm-like protein LSm10</fullName>
    </submittedName>
</protein>
<accession>A0A6J1NAV5</accession>
<dbReference type="SMART" id="SM00651">
    <property type="entry name" value="Sm"/>
    <property type="match status" value="1"/>
</dbReference>
<dbReference type="InterPro" id="IPR001163">
    <property type="entry name" value="Sm_dom_euk/arc"/>
</dbReference>
<dbReference type="AlphaFoldDB" id="A0A6J1NAV5"/>
<feature type="domain" description="Sm" evidence="1">
    <location>
        <begin position="19"/>
        <end position="84"/>
    </location>
</feature>
<dbReference type="InterPro" id="IPR010920">
    <property type="entry name" value="LSM_dom_sf"/>
</dbReference>
<name>A0A6J1NAV5_BICAN</name>
<dbReference type="RefSeq" id="XP_023940161.1">
    <property type="nucleotide sequence ID" value="XM_024084393.2"/>
</dbReference>
<dbReference type="Gene3D" id="2.30.30.100">
    <property type="match status" value="1"/>
</dbReference>
<dbReference type="GO" id="GO:0016604">
    <property type="term" value="C:nuclear body"/>
    <property type="evidence" value="ECO:0007669"/>
    <property type="project" value="TreeGrafter"/>
</dbReference>
<dbReference type="GO" id="GO:0071209">
    <property type="term" value="F:U7 snRNA binding"/>
    <property type="evidence" value="ECO:0007669"/>
    <property type="project" value="TreeGrafter"/>
</dbReference>